<evidence type="ECO:0000313" key="1">
    <source>
        <dbReference type="EMBL" id="OGE48218.1"/>
    </source>
</evidence>
<dbReference type="EMBL" id="LXJU01000031">
    <property type="protein sequence ID" value="OGE48218.1"/>
    <property type="molecule type" value="Genomic_DNA"/>
</dbReference>
<evidence type="ECO:0000313" key="2">
    <source>
        <dbReference type="Proteomes" id="UP000177622"/>
    </source>
</evidence>
<reference evidence="1 2" key="1">
    <citation type="journal article" date="2016" name="Sci. Rep.">
        <title>Penicillium arizonense, a new, genome sequenced fungal species, reveals a high chemical diversity in secreted metabolites.</title>
        <authorList>
            <person name="Grijseels S."/>
            <person name="Nielsen J.C."/>
            <person name="Randelovic M."/>
            <person name="Nielsen J."/>
            <person name="Nielsen K.F."/>
            <person name="Workman M."/>
            <person name="Frisvad J.C."/>
        </authorList>
    </citation>
    <scope>NUCLEOTIDE SEQUENCE [LARGE SCALE GENOMIC DNA]</scope>
    <source>
        <strain evidence="1 2">CBS 141311</strain>
    </source>
</reference>
<keyword evidence="2" id="KW-1185">Reference proteome</keyword>
<dbReference type="Proteomes" id="UP000177622">
    <property type="component" value="Unassembled WGS sequence"/>
</dbReference>
<dbReference type="AlphaFoldDB" id="A0A1F5L4Q4"/>
<proteinExistence type="predicted"/>
<comment type="caution">
    <text evidence="1">The sequence shown here is derived from an EMBL/GenBank/DDBJ whole genome shotgun (WGS) entry which is preliminary data.</text>
</comment>
<sequence length="87" mass="9531">MTVQVAMPSPYSDIVEQNHRVGSGSASFVYTVSRAIVVKAVRSEVVVIDASILSNVYLRSLTIFSCHIATVMTSTIDILEIKPKKNF</sequence>
<dbReference type="RefSeq" id="XP_022483674.1">
    <property type="nucleotide sequence ID" value="XM_022636443.1"/>
</dbReference>
<gene>
    <name evidence="1" type="ORF">PENARI_c031G00849</name>
</gene>
<dbReference type="GeneID" id="34581177"/>
<accession>A0A1F5L4Q4</accession>
<organism evidence="1 2">
    <name type="scientific">Penicillium arizonense</name>
    <dbReference type="NCBI Taxonomy" id="1835702"/>
    <lineage>
        <taxon>Eukaryota</taxon>
        <taxon>Fungi</taxon>
        <taxon>Dikarya</taxon>
        <taxon>Ascomycota</taxon>
        <taxon>Pezizomycotina</taxon>
        <taxon>Eurotiomycetes</taxon>
        <taxon>Eurotiomycetidae</taxon>
        <taxon>Eurotiales</taxon>
        <taxon>Aspergillaceae</taxon>
        <taxon>Penicillium</taxon>
    </lineage>
</organism>
<protein>
    <submittedName>
        <fullName evidence="1">Uncharacterized protein</fullName>
    </submittedName>
</protein>
<name>A0A1F5L4Q4_PENAI</name>